<keyword evidence="2" id="KW-0472">Membrane</keyword>
<feature type="compositionally biased region" description="Basic and acidic residues" evidence="1">
    <location>
        <begin position="1"/>
        <end position="10"/>
    </location>
</feature>
<feature type="region of interest" description="Disordered" evidence="1">
    <location>
        <begin position="109"/>
        <end position="263"/>
    </location>
</feature>
<feature type="compositionally biased region" description="Low complexity" evidence="1">
    <location>
        <begin position="225"/>
        <end position="234"/>
    </location>
</feature>
<feature type="compositionally biased region" description="Polar residues" evidence="1">
    <location>
        <begin position="244"/>
        <end position="263"/>
    </location>
</feature>
<reference evidence="3" key="1">
    <citation type="submission" date="2021-02" db="EMBL/GenBank/DDBJ databases">
        <authorList>
            <person name="Nowell W R."/>
        </authorList>
    </citation>
    <scope>NUCLEOTIDE SEQUENCE</scope>
</reference>
<name>A0A814RAS4_9BILA</name>
<keyword evidence="2" id="KW-0812">Transmembrane</keyword>
<gene>
    <name evidence="3" type="ORF">SEV965_LOCUS17435</name>
</gene>
<feature type="compositionally biased region" description="Low complexity" evidence="1">
    <location>
        <begin position="124"/>
        <end position="141"/>
    </location>
</feature>
<sequence length="548" mass="61239">MTSRTIKEQRLFPSQVSKKPFTTFRPPKKSRTNASSSFSTDPLGNTIITRTEATPKTRILVVRSSSRTQNEQGETNELEQPNSVQLPPVLTNGLTSVYLIRRPIPPSEPSIQTKIYQPTDDEPPIITTTNNTLTNTENTETSPGQVFSLVIRTQEEPPVDTNNEIPTVHSPNSEKHLTSSPTQSGNISQKITRQSRSKSQRRNLARSRSKSRSTSRRRPRRIPSKSRLPSSLSSGQEEPKANLTVENEQQTVQNIRQPITRNSQRKTIFSPRIKSSKSIVLVNPEDQTIAVVENPYLKGESITQIIKRPIPMKNNRFLENEELTEVSKKEYHKGNTCLDCLSRCICLIIIICVILALIGLAGVGVSAYFLATDSQTDFIPKIVGIVVGGVLAIIALTFLYCVLACIGSRDGYFSYNDDSSHTGGRVFAVIPSTHPNAHLYTPRDNIETYKNNQTSTLNSTIQQQTINRQKTIINDVNTTTTNTKNIIIQMPERLLTARKTSPKSQERKINQVVNDIGRIVQDAKKRYNGDISNKVIVKVDENVKPLPT</sequence>
<organism evidence="3 4">
    <name type="scientific">Rotaria sordida</name>
    <dbReference type="NCBI Taxonomy" id="392033"/>
    <lineage>
        <taxon>Eukaryota</taxon>
        <taxon>Metazoa</taxon>
        <taxon>Spiralia</taxon>
        <taxon>Gnathifera</taxon>
        <taxon>Rotifera</taxon>
        <taxon>Eurotatoria</taxon>
        <taxon>Bdelloidea</taxon>
        <taxon>Philodinida</taxon>
        <taxon>Philodinidae</taxon>
        <taxon>Rotaria</taxon>
    </lineage>
</organism>
<feature type="compositionally biased region" description="Polar residues" evidence="1">
    <location>
        <begin position="32"/>
        <end position="43"/>
    </location>
</feature>
<evidence type="ECO:0000256" key="1">
    <source>
        <dbReference type="SAM" id="MobiDB-lite"/>
    </source>
</evidence>
<accession>A0A814RAS4</accession>
<feature type="compositionally biased region" description="Basic residues" evidence="1">
    <location>
        <begin position="193"/>
        <end position="224"/>
    </location>
</feature>
<feature type="compositionally biased region" description="Polar residues" evidence="1">
    <location>
        <begin position="64"/>
        <end position="85"/>
    </location>
</feature>
<feature type="transmembrane region" description="Helical" evidence="2">
    <location>
        <begin position="382"/>
        <end position="406"/>
    </location>
</feature>
<dbReference type="EMBL" id="CAJNOU010001000">
    <property type="protein sequence ID" value="CAF1131368.1"/>
    <property type="molecule type" value="Genomic_DNA"/>
</dbReference>
<feature type="compositionally biased region" description="Polar residues" evidence="1">
    <location>
        <begin position="160"/>
        <end position="171"/>
    </location>
</feature>
<keyword evidence="2" id="KW-1133">Transmembrane helix</keyword>
<evidence type="ECO:0000313" key="4">
    <source>
        <dbReference type="Proteomes" id="UP000663889"/>
    </source>
</evidence>
<protein>
    <submittedName>
        <fullName evidence="3">Uncharacterized protein</fullName>
    </submittedName>
</protein>
<proteinExistence type="predicted"/>
<evidence type="ECO:0000256" key="2">
    <source>
        <dbReference type="SAM" id="Phobius"/>
    </source>
</evidence>
<dbReference type="AlphaFoldDB" id="A0A814RAS4"/>
<evidence type="ECO:0000313" key="3">
    <source>
        <dbReference type="EMBL" id="CAF1131368.1"/>
    </source>
</evidence>
<comment type="caution">
    <text evidence="3">The sequence shown here is derived from an EMBL/GenBank/DDBJ whole genome shotgun (WGS) entry which is preliminary data.</text>
</comment>
<feature type="compositionally biased region" description="Polar residues" evidence="1">
    <location>
        <begin position="178"/>
        <end position="192"/>
    </location>
</feature>
<dbReference type="Proteomes" id="UP000663889">
    <property type="component" value="Unassembled WGS sequence"/>
</dbReference>
<feature type="transmembrane region" description="Helical" evidence="2">
    <location>
        <begin position="345"/>
        <end position="370"/>
    </location>
</feature>
<feature type="region of interest" description="Disordered" evidence="1">
    <location>
        <begin position="1"/>
        <end position="43"/>
    </location>
</feature>
<feature type="region of interest" description="Disordered" evidence="1">
    <location>
        <begin position="64"/>
        <end position="87"/>
    </location>
</feature>